<evidence type="ECO:0000313" key="1">
    <source>
        <dbReference type="EMBL" id="KUM50678.1"/>
    </source>
</evidence>
<proteinExistence type="predicted"/>
<organism evidence="1">
    <name type="scientific">Picea glauca</name>
    <name type="common">White spruce</name>
    <name type="synonym">Pinus glauca</name>
    <dbReference type="NCBI Taxonomy" id="3330"/>
    <lineage>
        <taxon>Eukaryota</taxon>
        <taxon>Viridiplantae</taxon>
        <taxon>Streptophyta</taxon>
        <taxon>Embryophyta</taxon>
        <taxon>Tracheophyta</taxon>
        <taxon>Spermatophyta</taxon>
        <taxon>Pinopsida</taxon>
        <taxon>Pinidae</taxon>
        <taxon>Conifers I</taxon>
        <taxon>Pinales</taxon>
        <taxon>Pinaceae</taxon>
        <taxon>Picea</taxon>
    </lineage>
</organism>
<gene>
    <name evidence="1" type="ORF">ABT39_MTgene522</name>
</gene>
<dbReference type="EMBL" id="LKAM01000001">
    <property type="protein sequence ID" value="KUM50678.1"/>
    <property type="molecule type" value="Genomic_DNA"/>
</dbReference>
<sequence>MSINDAPSSYDPSFVELFMCSNPTRADARNTSQLNILPNEQRLLERWFLYPNIYNLHHLLSPTLHRQTTCCTSHQLMNMNNQNFPTWFCY</sequence>
<reference evidence="1" key="1">
    <citation type="journal article" date="2015" name="Genome Biol. Evol.">
        <title>Organellar Genomes of White Spruce (Picea glauca): Assembly and Annotation.</title>
        <authorList>
            <person name="Jackman S.D."/>
            <person name="Warren R.L."/>
            <person name="Gibb E.A."/>
            <person name="Vandervalk B.P."/>
            <person name="Mohamadi H."/>
            <person name="Chu J."/>
            <person name="Raymond A."/>
            <person name="Pleasance S."/>
            <person name="Coope R."/>
            <person name="Wildung M.R."/>
            <person name="Ritland C.E."/>
            <person name="Bousquet J."/>
            <person name="Jones S.J."/>
            <person name="Bohlmann J."/>
            <person name="Birol I."/>
        </authorList>
    </citation>
    <scope>NUCLEOTIDE SEQUENCE [LARGE SCALE GENOMIC DNA]</scope>
    <source>
        <tissue evidence="1">Flushing bud</tissue>
    </source>
</reference>
<accession>A0A124GP28</accession>
<name>A0A124GP28_PICGL</name>
<geneLocation type="mitochondrion" evidence="1"/>
<protein>
    <submittedName>
        <fullName evidence="1">Uncharacterized protein</fullName>
    </submittedName>
</protein>
<comment type="caution">
    <text evidence="1">The sequence shown here is derived from an EMBL/GenBank/DDBJ whole genome shotgun (WGS) entry which is preliminary data.</text>
</comment>
<dbReference type="AlphaFoldDB" id="A0A124GP28"/>
<keyword evidence="1" id="KW-0496">Mitochondrion</keyword>